<dbReference type="InterPro" id="IPR051544">
    <property type="entry name" value="TPS_OM_transporter"/>
</dbReference>
<dbReference type="Proteomes" id="UP000185146">
    <property type="component" value="Chromosome"/>
</dbReference>
<gene>
    <name evidence="11" type="ORF">BL240_00400</name>
</gene>
<dbReference type="PANTHER" id="PTHR34597">
    <property type="entry name" value="SLR1661 PROTEIN"/>
    <property type="match status" value="1"/>
</dbReference>
<sequence>MFFPSLGQRGMGWLACAFLATLANVASAAPMGTPGDQELIRDRQNRLLEEQQRRLEQLQELPGRGAEPVAPVKPDDSRCFPISDIVLEGADALSTSERERLLKPYLGQCLGVTQLNALLKSVTDLYIQKGLVTSRAYLPQQDLSNGRLKVIVVEGRLEGLKPAEGSKLSPRELAMSFPGGTGELLNLRQIEQMVDQLNRLPSNQAQMELTPGKAVGGSEVVVRNAPQKPWRVGLSRSNDGQRSTGEQQWGSSLEWDSPLGLADQLVLRGSHDAISDHQKTSRSAMLYYNLPFGWWNLSYSYSQSEYRSLGEASGFNFKQDGDSQNHQLRLERVIHRDAMSKTSLNTGLSYLRTNNFIEDSKLDTSSNRLSEAQFGINHGRRVGNAFVNVDLGMQNGIGAFDAQGEDQRSSTGKRLPNARYRKYTATVSYLQPFKLWGESLVFSSLVTGQRSEDLLFSSQRMSLGSQSSIRGYKDQSLNGDSGYYWRNDVRWSRPVAWDWLQPVLAEYGLGLAYDVGAIRHDRYNSGQSGRLSSDAVELFARGKHLSASVTFAHSLERPAAIEAREAPVYFRLDIFL</sequence>
<dbReference type="InterPro" id="IPR013686">
    <property type="entry name" value="Polypept-transport_assoc_ShlB"/>
</dbReference>
<evidence type="ECO:0000256" key="7">
    <source>
        <dbReference type="ARBA" id="ARBA00023136"/>
    </source>
</evidence>
<organism evidence="11 12">
    <name type="scientific">Pseudomonas putida</name>
    <name type="common">Arthrobacter siderocapsulatus</name>
    <dbReference type="NCBI Taxonomy" id="303"/>
    <lineage>
        <taxon>Bacteria</taxon>
        <taxon>Pseudomonadati</taxon>
        <taxon>Pseudomonadota</taxon>
        <taxon>Gammaproteobacteria</taxon>
        <taxon>Pseudomonadales</taxon>
        <taxon>Pseudomonadaceae</taxon>
        <taxon>Pseudomonas</taxon>
    </lineage>
</organism>
<keyword evidence="7" id="KW-0472">Membrane</keyword>
<evidence type="ECO:0000256" key="6">
    <source>
        <dbReference type="ARBA" id="ARBA00022927"/>
    </source>
</evidence>
<evidence type="ECO:0000256" key="5">
    <source>
        <dbReference type="ARBA" id="ARBA00022692"/>
    </source>
</evidence>
<dbReference type="PIRSF" id="PIRSF029745">
    <property type="entry name" value="FhaC"/>
    <property type="match status" value="1"/>
</dbReference>
<dbReference type="RefSeq" id="WP_046616162.1">
    <property type="nucleotide sequence ID" value="NZ_BSKK01000010.1"/>
</dbReference>
<dbReference type="GO" id="GO:0098046">
    <property type="term" value="C:type V protein secretion system complex"/>
    <property type="evidence" value="ECO:0007669"/>
    <property type="project" value="TreeGrafter"/>
</dbReference>
<reference evidence="11 12" key="1">
    <citation type="submission" date="2016-12" db="EMBL/GenBank/DDBJ databases">
        <title>Draft Genome Sequence of Mercury Resistant Pseudomonas DRA525.</title>
        <authorList>
            <person name="Drace K.M."/>
        </authorList>
    </citation>
    <scope>NUCLEOTIDE SEQUENCE [LARGE SCALE GENOMIC DNA]</scope>
    <source>
        <strain evidence="11 12">DRA525</strain>
    </source>
</reference>
<feature type="region of interest" description="Disordered" evidence="9">
    <location>
        <begin position="231"/>
        <end position="251"/>
    </location>
</feature>
<dbReference type="InterPro" id="IPR034746">
    <property type="entry name" value="POTRA"/>
</dbReference>
<evidence type="ECO:0000256" key="10">
    <source>
        <dbReference type="SAM" id="SignalP"/>
    </source>
</evidence>
<evidence type="ECO:0000256" key="3">
    <source>
        <dbReference type="ARBA" id="ARBA00022448"/>
    </source>
</evidence>
<evidence type="ECO:0000256" key="2">
    <source>
        <dbReference type="ARBA" id="ARBA00009055"/>
    </source>
</evidence>
<dbReference type="InterPro" id="IPR027282">
    <property type="entry name" value="TPS"/>
</dbReference>
<dbReference type="PANTHER" id="PTHR34597:SF3">
    <property type="entry name" value="OUTER MEMBRANE TRANSPORTER CDIB"/>
    <property type="match status" value="1"/>
</dbReference>
<protein>
    <submittedName>
        <fullName evidence="11">ShlB family hemolysin secretion/activation protein</fullName>
    </submittedName>
</protein>
<keyword evidence="8" id="KW-0998">Cell outer membrane</keyword>
<evidence type="ECO:0000313" key="11">
    <source>
        <dbReference type="EMBL" id="APO80038.1"/>
    </source>
</evidence>
<dbReference type="Pfam" id="PF08479">
    <property type="entry name" value="POTRA_2"/>
    <property type="match status" value="1"/>
</dbReference>
<dbReference type="InterPro" id="IPR035251">
    <property type="entry name" value="ShlB_POTRA"/>
</dbReference>
<evidence type="ECO:0000256" key="4">
    <source>
        <dbReference type="ARBA" id="ARBA00022452"/>
    </source>
</evidence>
<comment type="subcellular location">
    <subcellularLocation>
        <location evidence="1">Cell outer membrane</location>
    </subcellularLocation>
</comment>
<dbReference type="GO" id="GO:0009279">
    <property type="term" value="C:cell outer membrane"/>
    <property type="evidence" value="ECO:0007669"/>
    <property type="project" value="UniProtKB-SubCell"/>
</dbReference>
<dbReference type="Pfam" id="PF03865">
    <property type="entry name" value="ShlB"/>
    <property type="match status" value="1"/>
</dbReference>
<dbReference type="EMBL" id="CP018743">
    <property type="protein sequence ID" value="APO80038.1"/>
    <property type="molecule type" value="Genomic_DNA"/>
</dbReference>
<keyword evidence="4" id="KW-1134">Transmembrane beta strand</keyword>
<feature type="chain" id="PRO_5043332661" evidence="10">
    <location>
        <begin position="29"/>
        <end position="576"/>
    </location>
</feature>
<keyword evidence="5" id="KW-0812">Transmembrane</keyword>
<accession>A0A1L5PIJ8</accession>
<feature type="signal peptide" evidence="10">
    <location>
        <begin position="1"/>
        <end position="28"/>
    </location>
</feature>
<dbReference type="Gene3D" id="3.10.20.310">
    <property type="entry name" value="membrane protein fhac"/>
    <property type="match status" value="1"/>
</dbReference>
<dbReference type="Pfam" id="PF17287">
    <property type="entry name" value="POTRA_3"/>
    <property type="match status" value="1"/>
</dbReference>
<dbReference type="PROSITE" id="PS51779">
    <property type="entry name" value="POTRA"/>
    <property type="match status" value="1"/>
</dbReference>
<evidence type="ECO:0000256" key="9">
    <source>
        <dbReference type="SAM" id="MobiDB-lite"/>
    </source>
</evidence>
<dbReference type="GO" id="GO:0046819">
    <property type="term" value="P:protein secretion by the type V secretion system"/>
    <property type="evidence" value="ECO:0007669"/>
    <property type="project" value="TreeGrafter"/>
</dbReference>
<proteinExistence type="inferred from homology"/>
<evidence type="ECO:0000256" key="1">
    <source>
        <dbReference type="ARBA" id="ARBA00004442"/>
    </source>
</evidence>
<dbReference type="AlphaFoldDB" id="A0A1L5PIJ8"/>
<dbReference type="InterPro" id="IPR005565">
    <property type="entry name" value="Hemolysn_activator_HlyB_C"/>
</dbReference>
<keyword evidence="6" id="KW-0653">Protein transport</keyword>
<name>A0A1L5PIJ8_PSEPU</name>
<dbReference type="GO" id="GO:0008320">
    <property type="term" value="F:protein transmembrane transporter activity"/>
    <property type="evidence" value="ECO:0007669"/>
    <property type="project" value="TreeGrafter"/>
</dbReference>
<evidence type="ECO:0000313" key="12">
    <source>
        <dbReference type="Proteomes" id="UP000185146"/>
    </source>
</evidence>
<keyword evidence="3" id="KW-0813">Transport</keyword>
<dbReference type="Gene3D" id="2.40.160.50">
    <property type="entry name" value="membrane protein fhac: a member of the omp85/tpsb transporter family"/>
    <property type="match status" value="1"/>
</dbReference>
<keyword evidence="10" id="KW-0732">Signal</keyword>
<comment type="similarity">
    <text evidence="2">Belongs to the TPS (TC 1.B.20) family.</text>
</comment>
<evidence type="ECO:0000256" key="8">
    <source>
        <dbReference type="ARBA" id="ARBA00023237"/>
    </source>
</evidence>
<feature type="compositionally biased region" description="Polar residues" evidence="9">
    <location>
        <begin position="235"/>
        <end position="251"/>
    </location>
</feature>